<comment type="subcellular location">
    <subcellularLocation>
        <location evidence="1">Nucleus</location>
    </subcellularLocation>
</comment>
<evidence type="ECO:0000256" key="7">
    <source>
        <dbReference type="SAM" id="MobiDB-lite"/>
    </source>
</evidence>
<dbReference type="SUPFAM" id="SSF55945">
    <property type="entry name" value="TATA-box binding protein-like"/>
    <property type="match status" value="2"/>
</dbReference>
<comment type="similarity">
    <text evidence="2">Belongs to the TBP family.</text>
</comment>
<keyword evidence="6" id="KW-0539">Nucleus</keyword>
<evidence type="ECO:0000256" key="6">
    <source>
        <dbReference type="ARBA" id="ARBA00023242"/>
    </source>
</evidence>
<dbReference type="PRINTS" id="PR00686">
    <property type="entry name" value="TIFACTORIID"/>
</dbReference>
<keyword evidence="5" id="KW-0804">Transcription</keyword>
<reference evidence="8" key="1">
    <citation type="submission" date="2021-03" db="EMBL/GenBank/DDBJ databases">
        <authorList>
            <person name="Tagirdzhanova G."/>
        </authorList>
    </citation>
    <scope>NUCLEOTIDE SEQUENCE</scope>
</reference>
<accession>A0A8H3IF85</accession>
<dbReference type="GO" id="GO:0003677">
    <property type="term" value="F:DNA binding"/>
    <property type="evidence" value="ECO:0007669"/>
    <property type="project" value="UniProtKB-KW"/>
</dbReference>
<evidence type="ECO:0000256" key="1">
    <source>
        <dbReference type="ARBA" id="ARBA00004123"/>
    </source>
</evidence>
<evidence type="ECO:0000256" key="5">
    <source>
        <dbReference type="ARBA" id="ARBA00023163"/>
    </source>
</evidence>
<dbReference type="PANTHER" id="PTHR10126">
    <property type="entry name" value="TATA-BOX BINDING PROTEIN"/>
    <property type="match status" value="1"/>
</dbReference>
<dbReference type="GO" id="GO:0006352">
    <property type="term" value="P:DNA-templated transcription initiation"/>
    <property type="evidence" value="ECO:0007669"/>
    <property type="project" value="InterPro"/>
</dbReference>
<feature type="region of interest" description="Disordered" evidence="7">
    <location>
        <begin position="1"/>
        <end position="22"/>
    </location>
</feature>
<dbReference type="InterPro" id="IPR000814">
    <property type="entry name" value="TBP"/>
</dbReference>
<feature type="compositionally biased region" description="Low complexity" evidence="7">
    <location>
        <begin position="8"/>
        <end position="22"/>
    </location>
</feature>
<dbReference type="Pfam" id="PF00352">
    <property type="entry name" value="TBP"/>
    <property type="match status" value="2"/>
</dbReference>
<dbReference type="Gene3D" id="3.30.310.10">
    <property type="entry name" value="TATA-Binding Protein"/>
    <property type="match status" value="2"/>
</dbReference>
<organism evidence="8 9">
    <name type="scientific">Heterodermia speciosa</name>
    <dbReference type="NCBI Taxonomy" id="116794"/>
    <lineage>
        <taxon>Eukaryota</taxon>
        <taxon>Fungi</taxon>
        <taxon>Dikarya</taxon>
        <taxon>Ascomycota</taxon>
        <taxon>Pezizomycotina</taxon>
        <taxon>Lecanoromycetes</taxon>
        <taxon>OSLEUM clade</taxon>
        <taxon>Lecanoromycetidae</taxon>
        <taxon>Caliciales</taxon>
        <taxon>Physciaceae</taxon>
        <taxon>Heterodermia</taxon>
    </lineage>
</organism>
<evidence type="ECO:0000256" key="3">
    <source>
        <dbReference type="ARBA" id="ARBA00023015"/>
    </source>
</evidence>
<evidence type="ECO:0000256" key="4">
    <source>
        <dbReference type="ARBA" id="ARBA00023125"/>
    </source>
</evidence>
<gene>
    <name evidence="8" type="primary">SPT15_1</name>
    <name evidence="8" type="ORF">HETSPECPRED_001628</name>
</gene>
<evidence type="ECO:0000313" key="8">
    <source>
        <dbReference type="EMBL" id="CAF9913685.1"/>
    </source>
</evidence>
<dbReference type="EMBL" id="CAJPDS010000013">
    <property type="protein sequence ID" value="CAF9913685.1"/>
    <property type="molecule type" value="Genomic_DNA"/>
</dbReference>
<protein>
    <submittedName>
        <fullName evidence="8">TATA-box-binding protein</fullName>
    </submittedName>
</protein>
<keyword evidence="3" id="KW-0805">Transcription regulation</keyword>
<dbReference type="OrthoDB" id="2127950at2759"/>
<keyword evidence="4" id="KW-0238">DNA-binding</keyword>
<dbReference type="FunFam" id="3.30.310.10:FF:000005">
    <property type="entry name" value="TATA box-binding protein-like 1"/>
    <property type="match status" value="1"/>
</dbReference>
<evidence type="ECO:0000256" key="2">
    <source>
        <dbReference type="ARBA" id="ARBA00005560"/>
    </source>
</evidence>
<name>A0A8H3IF85_9LECA</name>
<dbReference type="AlphaFoldDB" id="A0A8H3IF85"/>
<proteinExistence type="inferred from homology"/>
<comment type="caution">
    <text evidence="8">The sequence shown here is derived from an EMBL/GenBank/DDBJ whole genome shotgun (WGS) entry which is preliminary data.</text>
</comment>
<sequence length="254" mass="28777">MASNAYMSPTVSAPPSTTATTEHINTTNSMMPLIRNVVATCNLCCTLDLTEIVRQMPNAEYNPRRLHAIVARRRTPKATALIFATGKLVIMGATSEADARLAALKNARLIQKQGYRVRFREFRIQNIVGSADTGTERQGINLRNLARDYRECVNYEPERFTGLQYQMSDPKATLMIFHNGKITIASVRTQQDLYTAFEKILPIVRRYPLRMVATSETVNSKETRKLMSEEDTKPFFLADDTEIYLPYMGIPEDI</sequence>
<evidence type="ECO:0000313" key="9">
    <source>
        <dbReference type="Proteomes" id="UP000664521"/>
    </source>
</evidence>
<keyword evidence="9" id="KW-1185">Reference proteome</keyword>
<dbReference type="GO" id="GO:0005634">
    <property type="term" value="C:nucleus"/>
    <property type="evidence" value="ECO:0007669"/>
    <property type="project" value="UniProtKB-SubCell"/>
</dbReference>
<dbReference type="InterPro" id="IPR012295">
    <property type="entry name" value="TBP_dom_sf"/>
</dbReference>
<dbReference type="Proteomes" id="UP000664521">
    <property type="component" value="Unassembled WGS sequence"/>
</dbReference>